<keyword evidence="3" id="KW-1185">Reference proteome</keyword>
<dbReference type="SUPFAM" id="SSF69065">
    <property type="entry name" value="RNase III domain-like"/>
    <property type="match status" value="1"/>
</dbReference>
<accession>A0A6A6IGN4</accession>
<dbReference type="Pfam" id="PF00636">
    <property type="entry name" value="Ribonuclease_3"/>
    <property type="match status" value="1"/>
</dbReference>
<dbReference type="SMART" id="SM00535">
    <property type="entry name" value="RIBOc"/>
    <property type="match status" value="1"/>
</dbReference>
<dbReference type="PROSITE" id="PS50142">
    <property type="entry name" value="RNASE_3_2"/>
    <property type="match status" value="1"/>
</dbReference>
<sequence length="214" mass="23023">MPINYSLKVTQIGRASDTASTARSTSKPTPTAVMAHYCSMDARVELAESILDYTFVDKTLCLEALMMAGGPCGTKAMATYNGQLYPVDKNTRLAVVGDRLLDTVLSEMWFATGRIKDDETKIRLALTSNDALAVRAESLGLDKCIRVNDGQAKISPYMNATTLEALVGAVHLDVGGGGAGFEAVRKVMTRLGFLEHTLLKAKREVMGHSGFMAP</sequence>
<dbReference type="EMBL" id="ML987194">
    <property type="protein sequence ID" value="KAF2249755.1"/>
    <property type="molecule type" value="Genomic_DNA"/>
</dbReference>
<dbReference type="CDD" id="cd00593">
    <property type="entry name" value="RIBOc"/>
    <property type="match status" value="1"/>
</dbReference>
<dbReference type="GeneID" id="54582110"/>
<protein>
    <submittedName>
        <fullName evidence="2">Ribonuclease III</fullName>
    </submittedName>
</protein>
<proteinExistence type="predicted"/>
<dbReference type="Proteomes" id="UP000800094">
    <property type="component" value="Unassembled WGS sequence"/>
</dbReference>
<dbReference type="InterPro" id="IPR000999">
    <property type="entry name" value="RNase_III_dom"/>
</dbReference>
<evidence type="ECO:0000313" key="3">
    <source>
        <dbReference type="Proteomes" id="UP000800094"/>
    </source>
</evidence>
<dbReference type="AlphaFoldDB" id="A0A6A6IGN4"/>
<evidence type="ECO:0000313" key="2">
    <source>
        <dbReference type="EMBL" id="KAF2249755.1"/>
    </source>
</evidence>
<feature type="domain" description="RNase III" evidence="1">
    <location>
        <begin position="92"/>
        <end position="175"/>
    </location>
</feature>
<dbReference type="Gene3D" id="1.10.1520.10">
    <property type="entry name" value="Ribonuclease III domain"/>
    <property type="match status" value="1"/>
</dbReference>
<organism evidence="2 3">
    <name type="scientific">Trematosphaeria pertusa</name>
    <dbReference type="NCBI Taxonomy" id="390896"/>
    <lineage>
        <taxon>Eukaryota</taxon>
        <taxon>Fungi</taxon>
        <taxon>Dikarya</taxon>
        <taxon>Ascomycota</taxon>
        <taxon>Pezizomycotina</taxon>
        <taxon>Dothideomycetes</taxon>
        <taxon>Pleosporomycetidae</taxon>
        <taxon>Pleosporales</taxon>
        <taxon>Massarineae</taxon>
        <taxon>Trematosphaeriaceae</taxon>
        <taxon>Trematosphaeria</taxon>
    </lineage>
</organism>
<gene>
    <name evidence="2" type="ORF">BU26DRAFT_518312</name>
</gene>
<evidence type="ECO:0000259" key="1">
    <source>
        <dbReference type="PROSITE" id="PS50142"/>
    </source>
</evidence>
<dbReference type="GO" id="GO:0006396">
    <property type="term" value="P:RNA processing"/>
    <property type="evidence" value="ECO:0007669"/>
    <property type="project" value="InterPro"/>
</dbReference>
<reference evidence="2" key="1">
    <citation type="journal article" date="2020" name="Stud. Mycol.">
        <title>101 Dothideomycetes genomes: a test case for predicting lifestyles and emergence of pathogens.</title>
        <authorList>
            <person name="Haridas S."/>
            <person name="Albert R."/>
            <person name="Binder M."/>
            <person name="Bloem J."/>
            <person name="Labutti K."/>
            <person name="Salamov A."/>
            <person name="Andreopoulos B."/>
            <person name="Baker S."/>
            <person name="Barry K."/>
            <person name="Bills G."/>
            <person name="Bluhm B."/>
            <person name="Cannon C."/>
            <person name="Castanera R."/>
            <person name="Culley D."/>
            <person name="Daum C."/>
            <person name="Ezra D."/>
            <person name="Gonzalez J."/>
            <person name="Henrissat B."/>
            <person name="Kuo A."/>
            <person name="Liang C."/>
            <person name="Lipzen A."/>
            <person name="Lutzoni F."/>
            <person name="Magnuson J."/>
            <person name="Mondo S."/>
            <person name="Nolan M."/>
            <person name="Ohm R."/>
            <person name="Pangilinan J."/>
            <person name="Park H.-J."/>
            <person name="Ramirez L."/>
            <person name="Alfaro M."/>
            <person name="Sun H."/>
            <person name="Tritt A."/>
            <person name="Yoshinaga Y."/>
            <person name="Zwiers L.-H."/>
            <person name="Turgeon B."/>
            <person name="Goodwin S."/>
            <person name="Spatafora J."/>
            <person name="Crous P."/>
            <person name="Grigoriev I."/>
        </authorList>
    </citation>
    <scope>NUCLEOTIDE SEQUENCE</scope>
    <source>
        <strain evidence="2">CBS 122368</strain>
    </source>
</reference>
<dbReference type="OrthoDB" id="67027at2759"/>
<name>A0A6A6IGN4_9PLEO</name>
<dbReference type="InterPro" id="IPR036389">
    <property type="entry name" value="RNase_III_sf"/>
</dbReference>
<dbReference type="RefSeq" id="XP_033684759.1">
    <property type="nucleotide sequence ID" value="XM_033828780.1"/>
</dbReference>
<dbReference type="GO" id="GO:0004525">
    <property type="term" value="F:ribonuclease III activity"/>
    <property type="evidence" value="ECO:0007669"/>
    <property type="project" value="InterPro"/>
</dbReference>